<sequence>MDPRQIAADRSPHRTTGTHQATAPFRATAPYGLVRLAEAPVPAAALHPDHDTRELLRSHDRTVPGTRTGWIDLTLTTLTPTFVGQAPGRGRVHHSARLPHGERSVPVVPGSTLRGLVRNTLRMLTSGESGPVNTPMLFFRAPVRVDPGGTDSSLSTRARQVMAQQHDHYRKRRAGTHTKQGFLYRSPQDAGWYVVEVPATTLEPEPGRVLKVPFEVLRQSLRTWDFGVGDFPDPPRSNTYVPTTHEQHGRLQHRWVHAVHLPGQHGVAAVAPTCGEALAHLTAHAGSGGGGGVIPALVVLTGAAAGERRNAYLFPQPPNLRTGRLPVPDAMVELFESAEQVTGYQRVAFPETLGAGGGDPARPPVAGTGGGGLPRRSLEPVWFDVDPSGHVVSFGRSGGYRIAVSDDNPIRRAVPGPVLGPQHGDPDRADRAGRTVDVCRAVFGDVDVFAGEAGALKGRVSFGPALATEPGHPVPVPGHAEDSRHPGPDYPDGAALRVQLLSPQRGCFANYLVQGPDTAAGERPDIVTWSHEGRIRLGGYKTYLHRHDPRLGSPVRYDERAQDELGLEVIPAGSEAAPPRDTQRDIVPLRDGLTLRSRITFTNLTDAELGALMRALLLANPVDGGDPADPEHAHKVGMGKSLGMGSVHLRPELHLVDRRARAADLSLDAAAGVTAATPGQVTAFLDAFSTTLAEYRAVDDWRQVDQVVDVLLASRWRGRLPWSETAVMSLRQFAEYPVLPPLTERFGLTGHSGKPGRPEKPGQPGGPDAG</sequence>
<dbReference type="RefSeq" id="WP_376769918.1">
    <property type="nucleotide sequence ID" value="NZ_BAAAKM010000068.1"/>
</dbReference>
<gene>
    <name evidence="5" type="ORF">HNR07_002716</name>
</gene>
<evidence type="ECO:0000256" key="3">
    <source>
        <dbReference type="SAM" id="MobiDB-lite"/>
    </source>
</evidence>
<evidence type="ECO:0000259" key="4">
    <source>
        <dbReference type="Pfam" id="PF03787"/>
    </source>
</evidence>
<evidence type="ECO:0000256" key="2">
    <source>
        <dbReference type="ARBA" id="ARBA00093789"/>
    </source>
</evidence>
<dbReference type="EMBL" id="JACHDO010000001">
    <property type="protein sequence ID" value="MBB5491579.1"/>
    <property type="molecule type" value="Genomic_DNA"/>
</dbReference>
<feature type="region of interest" description="Disordered" evidence="3">
    <location>
        <begin position="468"/>
        <end position="491"/>
    </location>
</feature>
<evidence type="ECO:0000313" key="6">
    <source>
        <dbReference type="Proteomes" id="UP000579647"/>
    </source>
</evidence>
<dbReference type="Proteomes" id="UP000579647">
    <property type="component" value="Unassembled WGS sequence"/>
</dbReference>
<dbReference type="AlphaFoldDB" id="A0A840W3V7"/>
<evidence type="ECO:0000313" key="5">
    <source>
        <dbReference type="EMBL" id="MBB5491579.1"/>
    </source>
</evidence>
<keyword evidence="1" id="KW-0051">Antiviral defense</keyword>
<dbReference type="InterPro" id="IPR005537">
    <property type="entry name" value="RAMP_III_fam"/>
</dbReference>
<organism evidence="5 6">
    <name type="scientific">Nocardiopsis metallicus</name>
    <dbReference type="NCBI Taxonomy" id="179819"/>
    <lineage>
        <taxon>Bacteria</taxon>
        <taxon>Bacillati</taxon>
        <taxon>Actinomycetota</taxon>
        <taxon>Actinomycetes</taxon>
        <taxon>Streptosporangiales</taxon>
        <taxon>Nocardiopsidaceae</taxon>
        <taxon>Nocardiopsis</taxon>
    </lineage>
</organism>
<feature type="domain" description="CRISPR type III-associated protein" evidence="4">
    <location>
        <begin position="74"/>
        <end position="130"/>
    </location>
</feature>
<comment type="subunit">
    <text evidence="2">Part of the Csm effector complex that includes Cas10, Csm2, Csm3, Csm4 and Csm5.</text>
</comment>
<protein>
    <submittedName>
        <fullName evidence="5">CRISPR-associated protein (TIGR03986 family)</fullName>
    </submittedName>
</protein>
<evidence type="ECO:0000256" key="1">
    <source>
        <dbReference type="ARBA" id="ARBA00023118"/>
    </source>
</evidence>
<dbReference type="NCBIfam" id="TIGR03986">
    <property type="entry name" value="TIGR03986 family CRISPR-associated RAMP protein"/>
    <property type="match status" value="1"/>
</dbReference>
<feature type="region of interest" description="Disordered" evidence="3">
    <location>
        <begin position="1"/>
        <end position="25"/>
    </location>
</feature>
<name>A0A840W3V7_9ACTN</name>
<dbReference type="Pfam" id="PF03787">
    <property type="entry name" value="RAMPs"/>
    <property type="match status" value="1"/>
</dbReference>
<dbReference type="GO" id="GO:0051607">
    <property type="term" value="P:defense response to virus"/>
    <property type="evidence" value="ECO:0007669"/>
    <property type="project" value="UniProtKB-KW"/>
</dbReference>
<feature type="region of interest" description="Disordered" evidence="3">
    <location>
        <begin position="745"/>
        <end position="770"/>
    </location>
</feature>
<reference evidence="5 6" key="1">
    <citation type="submission" date="2020-08" db="EMBL/GenBank/DDBJ databases">
        <title>Sequencing the genomes of 1000 actinobacteria strains.</title>
        <authorList>
            <person name="Klenk H.-P."/>
        </authorList>
    </citation>
    <scope>NUCLEOTIDE SEQUENCE [LARGE SCALE GENOMIC DNA]</scope>
    <source>
        <strain evidence="5 6">DSM 44598</strain>
    </source>
</reference>
<dbReference type="InterPro" id="IPR023825">
    <property type="entry name" value="CRISPR-assoc_RAMP_BGP1436"/>
</dbReference>
<accession>A0A840W3V7</accession>
<proteinExistence type="predicted"/>
<keyword evidence="6" id="KW-1185">Reference proteome</keyword>
<comment type="caution">
    <text evidence="5">The sequence shown here is derived from an EMBL/GenBank/DDBJ whole genome shotgun (WGS) entry which is preliminary data.</text>
</comment>